<evidence type="ECO:0000259" key="1">
    <source>
        <dbReference type="Pfam" id="PF18701"/>
    </source>
</evidence>
<dbReference type="SUPFAM" id="SSF53098">
    <property type="entry name" value="Ribonuclease H-like"/>
    <property type="match status" value="1"/>
</dbReference>
<dbReference type="InterPro" id="IPR040676">
    <property type="entry name" value="DUF5641"/>
</dbReference>
<dbReference type="Proteomes" id="UP001153954">
    <property type="component" value="Unassembled WGS sequence"/>
</dbReference>
<organism evidence="2 3">
    <name type="scientific">Euphydryas editha</name>
    <name type="common">Edith's checkerspot</name>
    <dbReference type="NCBI Taxonomy" id="104508"/>
    <lineage>
        <taxon>Eukaryota</taxon>
        <taxon>Metazoa</taxon>
        <taxon>Ecdysozoa</taxon>
        <taxon>Arthropoda</taxon>
        <taxon>Hexapoda</taxon>
        <taxon>Insecta</taxon>
        <taxon>Pterygota</taxon>
        <taxon>Neoptera</taxon>
        <taxon>Endopterygota</taxon>
        <taxon>Lepidoptera</taxon>
        <taxon>Glossata</taxon>
        <taxon>Ditrysia</taxon>
        <taxon>Papilionoidea</taxon>
        <taxon>Nymphalidae</taxon>
        <taxon>Nymphalinae</taxon>
        <taxon>Euphydryas</taxon>
    </lineage>
</organism>
<name>A0AAU9V4R6_EUPED</name>
<sequence length="293" mass="33711">MGNLPVQRVAPDFPFKTVGVDFAGPFYIINKRGRGARTIKAYLCLFICFRFKCLHLEAVSDLSKDGFLQAFRRFMSRRGKPAEQILDFATEDDIKFIFSPTHAPHFGGIWEAGVKSAKHHIRRVMVNTHLTFEELGTLFAEVDSILNSRPLYPLSSNPNDYRSLTPGHFLIGRPLRSLTSPSLTDSNTSQLQRYARIEQIRQHFWQRWQREYVSELQQRSKWRTNSSKIQEGDLVLLMEDNLPPLCWKLARITRLFPGSDAVARVAEVRTPTGTYRRPLTKLCPLLTSDDMHS</sequence>
<protein>
    <recommendedName>
        <fullName evidence="1">DUF5641 domain-containing protein</fullName>
    </recommendedName>
</protein>
<dbReference type="PANTHER" id="PTHR47331">
    <property type="entry name" value="PHD-TYPE DOMAIN-CONTAINING PROTEIN"/>
    <property type="match status" value="1"/>
</dbReference>
<proteinExistence type="predicted"/>
<dbReference type="Gene3D" id="3.30.420.10">
    <property type="entry name" value="Ribonuclease H-like superfamily/Ribonuclease H"/>
    <property type="match status" value="1"/>
</dbReference>
<reference evidence="2" key="1">
    <citation type="submission" date="2022-03" db="EMBL/GenBank/DDBJ databases">
        <authorList>
            <person name="Tunstrom K."/>
        </authorList>
    </citation>
    <scope>NUCLEOTIDE SEQUENCE</scope>
</reference>
<dbReference type="InterPro" id="IPR036397">
    <property type="entry name" value="RNaseH_sf"/>
</dbReference>
<dbReference type="Pfam" id="PF18701">
    <property type="entry name" value="DUF5641"/>
    <property type="match status" value="1"/>
</dbReference>
<comment type="caution">
    <text evidence="2">The sequence shown here is derived from an EMBL/GenBank/DDBJ whole genome shotgun (WGS) entry which is preliminary data.</text>
</comment>
<dbReference type="AlphaFoldDB" id="A0AAU9V4R6"/>
<dbReference type="InterPro" id="IPR012337">
    <property type="entry name" value="RNaseH-like_sf"/>
</dbReference>
<dbReference type="GO" id="GO:0003676">
    <property type="term" value="F:nucleic acid binding"/>
    <property type="evidence" value="ECO:0007669"/>
    <property type="project" value="InterPro"/>
</dbReference>
<gene>
    <name evidence="2" type="ORF">EEDITHA_LOCUS19453</name>
</gene>
<keyword evidence="3" id="KW-1185">Reference proteome</keyword>
<dbReference type="EMBL" id="CAKOGL010000027">
    <property type="protein sequence ID" value="CAH2105153.1"/>
    <property type="molecule type" value="Genomic_DNA"/>
</dbReference>
<evidence type="ECO:0000313" key="3">
    <source>
        <dbReference type="Proteomes" id="UP001153954"/>
    </source>
</evidence>
<evidence type="ECO:0000313" key="2">
    <source>
        <dbReference type="EMBL" id="CAH2105153.1"/>
    </source>
</evidence>
<accession>A0AAU9V4R6</accession>
<feature type="domain" description="DUF5641" evidence="1">
    <location>
        <begin position="192"/>
        <end position="285"/>
    </location>
</feature>